<dbReference type="EMBL" id="CP016076">
    <property type="protein sequence ID" value="APU13786.1"/>
    <property type="molecule type" value="Genomic_DNA"/>
</dbReference>
<proteinExistence type="predicted"/>
<accession>A0AAC9LA57</accession>
<feature type="compositionally biased region" description="Polar residues" evidence="1">
    <location>
        <begin position="12"/>
        <end position="38"/>
    </location>
</feature>
<organism evidence="2 3">
    <name type="scientific">Actinoalloteichus fjordicus</name>
    <dbReference type="NCBI Taxonomy" id="1612552"/>
    <lineage>
        <taxon>Bacteria</taxon>
        <taxon>Bacillati</taxon>
        <taxon>Actinomycetota</taxon>
        <taxon>Actinomycetes</taxon>
        <taxon>Pseudonocardiales</taxon>
        <taxon>Pseudonocardiaceae</taxon>
        <taxon>Actinoalloteichus</taxon>
    </lineage>
</organism>
<dbReference type="InterPro" id="IPR007139">
    <property type="entry name" value="DUF349"/>
</dbReference>
<feature type="region of interest" description="Disordered" evidence="1">
    <location>
        <begin position="1"/>
        <end position="52"/>
    </location>
</feature>
<keyword evidence="3" id="KW-1185">Reference proteome</keyword>
<evidence type="ECO:0000313" key="3">
    <source>
        <dbReference type="Proteomes" id="UP000185511"/>
    </source>
</evidence>
<dbReference type="AlphaFoldDB" id="A0AAC9LA57"/>
<reference evidence="3" key="1">
    <citation type="submission" date="2016-06" db="EMBL/GenBank/DDBJ databases">
        <title>Complete genome sequence of Actinoalloteichus fjordicus DSM 46855 (=ADI127-17), type strain of the new species Actinoalloteichus fjordicus.</title>
        <authorList>
            <person name="Ruckert C."/>
            <person name="Nouioui I."/>
            <person name="Willmese J."/>
            <person name="van Wezel G."/>
            <person name="Klenk H.-P."/>
            <person name="Kalinowski J."/>
            <person name="Zotchev S.B."/>
        </authorList>
    </citation>
    <scope>NUCLEOTIDE SEQUENCE [LARGE SCALE GENOMIC DNA]</scope>
    <source>
        <strain evidence="3">ADI127-7</strain>
    </source>
</reference>
<feature type="compositionally biased region" description="Basic and acidic residues" evidence="1">
    <location>
        <begin position="408"/>
        <end position="422"/>
    </location>
</feature>
<gene>
    <name evidence="2" type="ORF">UA74_08600</name>
</gene>
<sequence>MKAAGKEEPAMTDQQTTPGATTVQENARPATTTPSVPQASREPGRWGRVDADGTVFVTSETGERAVGSWQAGDAAEGLAHYARRFDDLLTEAGLLEARLASKAGDPKQSLTSALQLRDGLSEAAVVGDLAALAVRLDHLVVVAEQAVGVAKQEREEARSAATARKQALAEEAEQIATESTQWKPAGDRLRAIVDEWKEIRGVDRKTDEQLWRRFAKARDAFNRRRGAHFADLDRQRLVAKSRKQELAEEAEQIAESSDWADTAARYRQLMTEWKAAGRAPKDADETLWQRFRAAQDRFFARRSATFEERDAEFAVNAEEKEKLLADAEQIDPAKNLEAARAQLQRIQERWDEIGKVPRDRIRELEGRLRAVEDGVREASDARWRRTDPEAEARVAQFRERVEQFEAQAEKARAAGNRRKAEQADAQAAQWREWLTAAEQALATR</sequence>
<evidence type="ECO:0000313" key="2">
    <source>
        <dbReference type="EMBL" id="APU13786.1"/>
    </source>
</evidence>
<feature type="region of interest" description="Disordered" evidence="1">
    <location>
        <begin position="408"/>
        <end position="428"/>
    </location>
</feature>
<dbReference type="Pfam" id="PF03993">
    <property type="entry name" value="DUF349"/>
    <property type="match status" value="3"/>
</dbReference>
<dbReference type="KEGG" id="acad:UA74_08600"/>
<dbReference type="Proteomes" id="UP000185511">
    <property type="component" value="Chromosome"/>
</dbReference>
<name>A0AAC9LA57_9PSEU</name>
<feature type="compositionally biased region" description="Basic and acidic residues" evidence="1">
    <location>
        <begin position="42"/>
        <end position="51"/>
    </location>
</feature>
<evidence type="ECO:0000256" key="1">
    <source>
        <dbReference type="SAM" id="MobiDB-lite"/>
    </source>
</evidence>
<protein>
    <submittedName>
        <fullName evidence="2">DUF349 family protein</fullName>
    </submittedName>
</protein>